<protein>
    <submittedName>
        <fullName evidence="2">Uncharacterized protein</fullName>
    </submittedName>
</protein>
<reference evidence="2 3" key="1">
    <citation type="submission" date="2023-12" db="EMBL/GenBank/DDBJ databases">
        <title>A high-quality genome assembly for Dillenia turbinata (Dilleniales).</title>
        <authorList>
            <person name="Chanderbali A."/>
        </authorList>
    </citation>
    <scope>NUCLEOTIDE SEQUENCE [LARGE SCALE GENOMIC DNA]</scope>
    <source>
        <strain evidence="2">LSX21</strain>
        <tissue evidence="2">Leaf</tissue>
    </source>
</reference>
<feature type="region of interest" description="Disordered" evidence="1">
    <location>
        <begin position="84"/>
        <end position="126"/>
    </location>
</feature>
<feature type="compositionally biased region" description="Basic residues" evidence="1">
    <location>
        <begin position="98"/>
        <end position="109"/>
    </location>
</feature>
<comment type="caution">
    <text evidence="2">The sequence shown here is derived from an EMBL/GenBank/DDBJ whole genome shotgun (WGS) entry which is preliminary data.</text>
</comment>
<dbReference type="PANTHER" id="PTHR35731:SF1">
    <property type="entry name" value="8-AMINO-7-OXONONANOATE SYNTHASE"/>
    <property type="match status" value="1"/>
</dbReference>
<dbReference type="PANTHER" id="PTHR35731">
    <property type="entry name" value="8-AMINO-7-OXONONANOATE SYNTHASE"/>
    <property type="match status" value="1"/>
</dbReference>
<evidence type="ECO:0000256" key="1">
    <source>
        <dbReference type="SAM" id="MobiDB-lite"/>
    </source>
</evidence>
<keyword evidence="3" id="KW-1185">Reference proteome</keyword>
<accession>A0AAN8ZJD8</accession>
<gene>
    <name evidence="2" type="ORF">RJ641_024646</name>
</gene>
<sequence length="126" mass="14477">MIGLRTIQTSSTPTNPELLARIAILQAQKVRLTNHLDERLVYLTKFAEEANAEFDKIDASIEGVIRAKNKQEIKKREQNFLDQEQLEKDKNEGMFFKNPRRKAPIHKAKAKEAKKITQPHKANAGR</sequence>
<dbReference type="EMBL" id="JBAMMX010000003">
    <property type="protein sequence ID" value="KAK6943544.1"/>
    <property type="molecule type" value="Genomic_DNA"/>
</dbReference>
<evidence type="ECO:0000313" key="2">
    <source>
        <dbReference type="EMBL" id="KAK6943544.1"/>
    </source>
</evidence>
<feature type="non-terminal residue" evidence="2">
    <location>
        <position position="126"/>
    </location>
</feature>
<name>A0AAN8ZJD8_9MAGN</name>
<dbReference type="Proteomes" id="UP001370490">
    <property type="component" value="Unassembled WGS sequence"/>
</dbReference>
<evidence type="ECO:0000313" key="3">
    <source>
        <dbReference type="Proteomes" id="UP001370490"/>
    </source>
</evidence>
<organism evidence="2 3">
    <name type="scientific">Dillenia turbinata</name>
    <dbReference type="NCBI Taxonomy" id="194707"/>
    <lineage>
        <taxon>Eukaryota</taxon>
        <taxon>Viridiplantae</taxon>
        <taxon>Streptophyta</taxon>
        <taxon>Embryophyta</taxon>
        <taxon>Tracheophyta</taxon>
        <taxon>Spermatophyta</taxon>
        <taxon>Magnoliopsida</taxon>
        <taxon>eudicotyledons</taxon>
        <taxon>Gunneridae</taxon>
        <taxon>Pentapetalae</taxon>
        <taxon>Dilleniales</taxon>
        <taxon>Dilleniaceae</taxon>
        <taxon>Dillenia</taxon>
    </lineage>
</organism>
<dbReference type="AlphaFoldDB" id="A0AAN8ZJD8"/>
<proteinExistence type="predicted"/>
<dbReference type="GO" id="GO:0009507">
    <property type="term" value="C:chloroplast"/>
    <property type="evidence" value="ECO:0007669"/>
    <property type="project" value="TreeGrafter"/>
</dbReference>